<dbReference type="PANTHER" id="PTHR43619:SF2">
    <property type="entry name" value="S-ADENOSYL-L-METHIONINE-DEPENDENT METHYLTRANSFERASES SUPERFAMILY PROTEIN"/>
    <property type="match status" value="1"/>
</dbReference>
<keyword evidence="1 3" id="KW-0489">Methyltransferase</keyword>
<evidence type="ECO:0000256" key="1">
    <source>
        <dbReference type="ARBA" id="ARBA00022603"/>
    </source>
</evidence>
<proteinExistence type="predicted"/>
<keyword evidence="2 3" id="KW-0808">Transferase</keyword>
<dbReference type="Pfam" id="PF04072">
    <property type="entry name" value="LCM"/>
    <property type="match status" value="1"/>
</dbReference>
<sequence length="274" mass="31464">MTKRAPVNLTGIPETMLWTLHNRASEAKRPDAILRDPDAIRIYESVRYDFERSFGKPDGSHAMRSRVFDDAIRPWMAKHPGGTIVELAAGLETEFQRCDDGKVRWVCVDVPEAIAVRERFLKANERCKHVSKSALDFSWMDEVDGSRGVFVTAQGLLMYFHERDVRRLFRAIVERFPGVELMFDVIPRWFSKKTLAGLRKTKHYTAPPMPWGVNRSEVKRLIGSWSPRITSVEQVSFGYFRGVPGLLLPVFSKVPMLRDVIPSIVRVQTSRWTS</sequence>
<dbReference type="PANTHER" id="PTHR43619">
    <property type="entry name" value="S-ADENOSYL-L-METHIONINE-DEPENDENT METHYLTRANSFERASE YKTD-RELATED"/>
    <property type="match status" value="1"/>
</dbReference>
<gene>
    <name evidence="3" type="ORF">E8A74_30375</name>
</gene>
<dbReference type="OrthoDB" id="9800233at2"/>
<dbReference type="AlphaFoldDB" id="A0A4U1J3N2"/>
<dbReference type="Proteomes" id="UP000309215">
    <property type="component" value="Unassembled WGS sequence"/>
</dbReference>
<dbReference type="InterPro" id="IPR007213">
    <property type="entry name" value="Ppm1/Ppm2/Tcmp"/>
</dbReference>
<comment type="caution">
    <text evidence="3">The sequence shown here is derived from an EMBL/GenBank/DDBJ whole genome shotgun (WGS) entry which is preliminary data.</text>
</comment>
<dbReference type="SUPFAM" id="SSF53335">
    <property type="entry name" value="S-adenosyl-L-methionine-dependent methyltransferases"/>
    <property type="match status" value="1"/>
</dbReference>
<name>A0A4U1J3N2_9BACT</name>
<evidence type="ECO:0000313" key="4">
    <source>
        <dbReference type="Proteomes" id="UP000309215"/>
    </source>
</evidence>
<dbReference type="GO" id="GO:0008168">
    <property type="term" value="F:methyltransferase activity"/>
    <property type="evidence" value="ECO:0007669"/>
    <property type="project" value="UniProtKB-KW"/>
</dbReference>
<dbReference type="RefSeq" id="WP_136932605.1">
    <property type="nucleotide sequence ID" value="NZ_SSMQ01000038.1"/>
</dbReference>
<keyword evidence="4" id="KW-1185">Reference proteome</keyword>
<dbReference type="InterPro" id="IPR016874">
    <property type="entry name" value="TcmP-like"/>
</dbReference>
<evidence type="ECO:0000256" key="2">
    <source>
        <dbReference type="ARBA" id="ARBA00022679"/>
    </source>
</evidence>
<evidence type="ECO:0000313" key="3">
    <source>
        <dbReference type="EMBL" id="TKD01655.1"/>
    </source>
</evidence>
<dbReference type="InterPro" id="IPR029063">
    <property type="entry name" value="SAM-dependent_MTases_sf"/>
</dbReference>
<organism evidence="3 4">
    <name type="scientific">Polyangium fumosum</name>
    <dbReference type="NCBI Taxonomy" id="889272"/>
    <lineage>
        <taxon>Bacteria</taxon>
        <taxon>Pseudomonadati</taxon>
        <taxon>Myxococcota</taxon>
        <taxon>Polyangia</taxon>
        <taxon>Polyangiales</taxon>
        <taxon>Polyangiaceae</taxon>
        <taxon>Polyangium</taxon>
    </lineage>
</organism>
<dbReference type="PIRSF" id="PIRSF028177">
    <property type="entry name" value="Polyketide_synth_Omtfrase_TcmP"/>
    <property type="match status" value="1"/>
</dbReference>
<dbReference type="EMBL" id="SSMQ01000038">
    <property type="protein sequence ID" value="TKD01655.1"/>
    <property type="molecule type" value="Genomic_DNA"/>
</dbReference>
<accession>A0A4U1J3N2</accession>
<dbReference type="Gene3D" id="3.40.50.150">
    <property type="entry name" value="Vaccinia Virus protein VP39"/>
    <property type="match status" value="1"/>
</dbReference>
<protein>
    <submittedName>
        <fullName evidence="3">Class I SAM-dependent methyltransferase</fullName>
    </submittedName>
</protein>
<reference evidence="3 4" key="1">
    <citation type="submission" date="2019-04" db="EMBL/GenBank/DDBJ databases">
        <authorList>
            <person name="Li Y."/>
            <person name="Wang J."/>
        </authorList>
    </citation>
    <scope>NUCLEOTIDE SEQUENCE [LARGE SCALE GENOMIC DNA]</scope>
    <source>
        <strain evidence="3 4">DSM 14668</strain>
    </source>
</reference>
<dbReference type="GO" id="GO:0032259">
    <property type="term" value="P:methylation"/>
    <property type="evidence" value="ECO:0007669"/>
    <property type="project" value="UniProtKB-KW"/>
</dbReference>